<evidence type="ECO:0000313" key="3">
    <source>
        <dbReference type="Proteomes" id="UP000654075"/>
    </source>
</evidence>
<accession>A0A813DLC6</accession>
<evidence type="ECO:0000313" key="2">
    <source>
        <dbReference type="EMBL" id="CAE8586297.1"/>
    </source>
</evidence>
<dbReference type="EMBL" id="CAJNNV010002006">
    <property type="protein sequence ID" value="CAE8586297.1"/>
    <property type="molecule type" value="Genomic_DNA"/>
</dbReference>
<dbReference type="CDD" id="cd22961">
    <property type="entry name" value="DD_TEX55-like"/>
    <property type="match status" value="1"/>
</dbReference>
<evidence type="ECO:0000256" key="1">
    <source>
        <dbReference type="SAM" id="MobiDB-lite"/>
    </source>
</evidence>
<feature type="non-terminal residue" evidence="2">
    <location>
        <position position="300"/>
    </location>
</feature>
<dbReference type="Proteomes" id="UP000654075">
    <property type="component" value="Unassembled WGS sequence"/>
</dbReference>
<organism evidence="2 3">
    <name type="scientific">Polarella glacialis</name>
    <name type="common">Dinoflagellate</name>
    <dbReference type="NCBI Taxonomy" id="89957"/>
    <lineage>
        <taxon>Eukaryota</taxon>
        <taxon>Sar</taxon>
        <taxon>Alveolata</taxon>
        <taxon>Dinophyceae</taxon>
        <taxon>Suessiales</taxon>
        <taxon>Suessiaceae</taxon>
        <taxon>Polarella</taxon>
    </lineage>
</organism>
<comment type="caution">
    <text evidence="2">The sequence shown here is derived from an EMBL/GenBank/DDBJ whole genome shotgun (WGS) entry which is preliminary data.</text>
</comment>
<dbReference type="AlphaFoldDB" id="A0A813DLC6"/>
<name>A0A813DLC6_POLGL</name>
<feature type="region of interest" description="Disordered" evidence="1">
    <location>
        <begin position="178"/>
        <end position="212"/>
    </location>
</feature>
<gene>
    <name evidence="2" type="ORF">PGLA1383_LOCUS5172</name>
</gene>
<proteinExistence type="predicted"/>
<reference evidence="2" key="1">
    <citation type="submission" date="2021-02" db="EMBL/GenBank/DDBJ databases">
        <authorList>
            <person name="Dougan E. K."/>
            <person name="Rhodes N."/>
            <person name="Thang M."/>
            <person name="Chan C."/>
        </authorList>
    </citation>
    <scope>NUCLEOTIDE SEQUENCE</scope>
</reference>
<protein>
    <submittedName>
        <fullName evidence="2">Uncharacterized protein</fullName>
    </submittedName>
</protein>
<sequence length="300" mass="32186">MELFVLESFGLPTDGVLSVRCGSSRRQSPLPCTVPFQLPKMPWPLRIEAMAWRGWSRPQVTLEAGSIGPDGLFKVPLESHDGHPMSVTFRLQVLGPPDGDSKVALETSVDNSGIDEALLSLDAGKTVKKKEKEIAIDAYLSIHDLNGFMRTLFAELISEQPEDPYAFIARRLHQASDDESRPLAAGDGSQLGRPPKVQVAQRRASGGGEGGFSVAAQKATAPGGGALPLKSALAAPKAPEALLQDAGRRRTDSKRVRLSTSLLRQRAQSTLARAHSDGRLSDAIEAVKVAGDRLSALRQQ</sequence>
<keyword evidence="3" id="KW-1185">Reference proteome</keyword>